<organism evidence="2 3">
    <name type="scientific">Streptomyces spinoverrucosus</name>
    <dbReference type="NCBI Taxonomy" id="284043"/>
    <lineage>
        <taxon>Bacteria</taxon>
        <taxon>Bacillati</taxon>
        <taxon>Actinomycetota</taxon>
        <taxon>Actinomycetes</taxon>
        <taxon>Kitasatosporales</taxon>
        <taxon>Streptomycetaceae</taxon>
        <taxon>Streptomyces</taxon>
    </lineage>
</organism>
<proteinExistence type="predicted"/>
<feature type="region of interest" description="Disordered" evidence="1">
    <location>
        <begin position="1"/>
        <end position="66"/>
    </location>
</feature>
<gene>
    <name evidence="2" type="ORF">SSP24_28390</name>
</gene>
<dbReference type="EMBL" id="BJND01000019">
    <property type="protein sequence ID" value="GEC05184.1"/>
    <property type="molecule type" value="Genomic_DNA"/>
</dbReference>
<evidence type="ECO:0000313" key="2">
    <source>
        <dbReference type="EMBL" id="GEC05184.1"/>
    </source>
</evidence>
<sequence>MISDHRAQAPSTITPAASEALRLPPSASAPAAGVTPVDPTRPPATGRFPTCEGPAVPPCDLGSGTR</sequence>
<accession>A0A4Y3VE78</accession>
<dbReference type="AlphaFoldDB" id="A0A4Y3VE78"/>
<keyword evidence="3" id="KW-1185">Reference proteome</keyword>
<comment type="caution">
    <text evidence="2">The sequence shown here is derived from an EMBL/GenBank/DDBJ whole genome shotgun (WGS) entry which is preliminary data.</text>
</comment>
<protein>
    <submittedName>
        <fullName evidence="2">Uncharacterized protein</fullName>
    </submittedName>
</protein>
<name>A0A4Y3VE78_9ACTN</name>
<dbReference type="Proteomes" id="UP000317881">
    <property type="component" value="Unassembled WGS sequence"/>
</dbReference>
<evidence type="ECO:0000256" key="1">
    <source>
        <dbReference type="SAM" id="MobiDB-lite"/>
    </source>
</evidence>
<reference evidence="2 3" key="1">
    <citation type="submission" date="2019-06" db="EMBL/GenBank/DDBJ databases">
        <title>Whole genome shotgun sequence of Streptomyces spinoverrucosus NBRC 14228.</title>
        <authorList>
            <person name="Hosoyama A."/>
            <person name="Uohara A."/>
            <person name="Ohji S."/>
            <person name="Ichikawa N."/>
        </authorList>
    </citation>
    <scope>NUCLEOTIDE SEQUENCE [LARGE SCALE GENOMIC DNA]</scope>
    <source>
        <strain evidence="2 3">NBRC 14228</strain>
    </source>
</reference>
<feature type="compositionally biased region" description="Low complexity" evidence="1">
    <location>
        <begin position="15"/>
        <end position="32"/>
    </location>
</feature>
<evidence type="ECO:0000313" key="3">
    <source>
        <dbReference type="Proteomes" id="UP000317881"/>
    </source>
</evidence>